<dbReference type="EMBL" id="CP151407">
    <property type="protein sequence ID" value="WZJ23220.1"/>
    <property type="molecule type" value="Genomic_DNA"/>
</dbReference>
<sequence>MHTRPNGDESKVATPERVWLAKLARIRPGDVLLTRNIFARSPADRAQSLAIRNATGGNYSHVMMCTGIPTFIEAVGDGVSNISIQTCFAYDSGNVRVMRYRDPEVAKAASDAALMFLGRPYSVQRAIASILPAFSAGATGGHATFCSALVAAVYAAAKSKDFVGRNPMKVTPKTFEEIGAFDDITNDIFISVLTPPNLGEMSALDGDRASNPIREYQASLLAEHFYGVFGECQALKKDFPEFLNELPESFFELIQFLAIGLSHKQHLGQAGDPSLVAMIARLEMIDREAHRRFADGRFEAMLSETIRIDAESSMNLIKRSFAYDPDIDVEDIKGMAEATDSQIEARSSLPKSYESYPSGLCLTLDKWLALNQKAIENMVQRKMLLAEVLTRLGASH</sequence>
<dbReference type="SUPFAM" id="SSF54001">
    <property type="entry name" value="Cysteine proteinases"/>
    <property type="match status" value="1"/>
</dbReference>
<dbReference type="EMBL" id="CP151406">
    <property type="protein sequence ID" value="WZJ20261.1"/>
    <property type="molecule type" value="Genomic_DNA"/>
</dbReference>
<protein>
    <submittedName>
        <fullName evidence="2">Uncharacterized protein</fullName>
    </submittedName>
</protein>
<proteinExistence type="predicted"/>
<dbReference type="Proteomes" id="UP001479520">
    <property type="component" value="Plasmid unnamed1"/>
</dbReference>
<evidence type="ECO:0000313" key="1">
    <source>
        <dbReference type="EMBL" id="WZJ20261.1"/>
    </source>
</evidence>
<reference evidence="2 3" key="1">
    <citation type="submission" date="2024-04" db="EMBL/GenBank/DDBJ databases">
        <title>Dissimilatory iodate-reducing microorganisms contribute to the enrichment of iodine in groundwater.</title>
        <authorList>
            <person name="Jiang Z."/>
        </authorList>
    </citation>
    <scope>NUCLEOTIDE SEQUENCE [LARGE SCALE GENOMIC DNA]</scope>
    <source>
        <strain evidence="2 3">NCP973</strain>
        <plasmid evidence="2 3">unnamed1</plasmid>
    </source>
</reference>
<keyword evidence="3" id="KW-1185">Reference proteome</keyword>
<dbReference type="Proteomes" id="UP001479520">
    <property type="component" value="Chromosome"/>
</dbReference>
<geneLocation type="plasmid" evidence="2 3">
    <name>unnamed1</name>
</geneLocation>
<gene>
    <name evidence="1" type="ORF">AADV58_09860</name>
    <name evidence="2" type="ORF">AADV58_17580</name>
</gene>
<name>A0ABZ2XPC3_9RHOO</name>
<dbReference type="InterPro" id="IPR038765">
    <property type="entry name" value="Papain-like_cys_pep_sf"/>
</dbReference>
<keyword evidence="2" id="KW-0614">Plasmid</keyword>
<accession>A0ABZ2XPC3</accession>
<dbReference type="Gene3D" id="3.90.1720.10">
    <property type="entry name" value="endopeptidase domain like (from Nostoc punctiforme)"/>
    <property type="match status" value="1"/>
</dbReference>
<evidence type="ECO:0000313" key="3">
    <source>
        <dbReference type="Proteomes" id="UP001479520"/>
    </source>
</evidence>
<evidence type="ECO:0000313" key="2">
    <source>
        <dbReference type="EMBL" id="WZJ23220.1"/>
    </source>
</evidence>
<organism evidence="2 3">
    <name type="scientific">Azonexus hydrophilus</name>
    <dbReference type="NCBI Taxonomy" id="418702"/>
    <lineage>
        <taxon>Bacteria</taxon>
        <taxon>Pseudomonadati</taxon>
        <taxon>Pseudomonadota</taxon>
        <taxon>Betaproteobacteria</taxon>
        <taxon>Rhodocyclales</taxon>
        <taxon>Azonexaceae</taxon>
        <taxon>Azonexus</taxon>
    </lineage>
</organism>
<dbReference type="RefSeq" id="WP_341743053.1">
    <property type="nucleotide sequence ID" value="NZ_CP151406.1"/>
</dbReference>